<accession>A0A3L6E8A0</accession>
<feature type="compositionally biased region" description="Acidic residues" evidence="1">
    <location>
        <begin position="108"/>
        <end position="134"/>
    </location>
</feature>
<feature type="compositionally biased region" description="Basic and acidic residues" evidence="1">
    <location>
        <begin position="163"/>
        <end position="174"/>
    </location>
</feature>
<evidence type="ECO:0000313" key="2">
    <source>
        <dbReference type="EMBL" id="AQK78039.1"/>
    </source>
</evidence>
<accession>A0A1D6LDD9</accession>
<evidence type="ECO:0000256" key="1">
    <source>
        <dbReference type="SAM" id="MobiDB-lite"/>
    </source>
</evidence>
<keyword evidence="4" id="KW-1185">Reference proteome</keyword>
<feature type="region of interest" description="Disordered" evidence="1">
    <location>
        <begin position="209"/>
        <end position="233"/>
    </location>
</feature>
<dbReference type="EMBL" id="CM000782">
    <property type="protein sequence ID" value="AQK78039.1"/>
    <property type="molecule type" value="Genomic_DNA"/>
</dbReference>
<gene>
    <name evidence="2" type="ORF">ZEAMMB73_Zm00001d034992</name>
</gene>
<dbReference type="AlphaFoldDB" id="A0A1D6LDD9"/>
<name>A0A1D6LDD9_MAIZE</name>
<reference evidence="3" key="3">
    <citation type="submission" date="2019-07" db="EMBL/GenBank/DDBJ databases">
        <authorList>
            <person name="Seetharam A."/>
            <person name="Woodhouse M."/>
            <person name="Cannon E."/>
        </authorList>
    </citation>
    <scope>NUCLEOTIDE SEQUENCE [LARGE SCALE GENOMIC DNA]</scope>
    <source>
        <strain evidence="3">cv. B73</strain>
    </source>
</reference>
<protein>
    <submittedName>
        <fullName evidence="2 3">Uncharacterized protein</fullName>
    </submittedName>
</protein>
<organism evidence="2">
    <name type="scientific">Zea mays</name>
    <name type="common">Maize</name>
    <dbReference type="NCBI Taxonomy" id="4577"/>
    <lineage>
        <taxon>Eukaryota</taxon>
        <taxon>Viridiplantae</taxon>
        <taxon>Streptophyta</taxon>
        <taxon>Embryophyta</taxon>
        <taxon>Tracheophyta</taxon>
        <taxon>Spermatophyta</taxon>
        <taxon>Magnoliopsida</taxon>
        <taxon>Liliopsida</taxon>
        <taxon>Poales</taxon>
        <taxon>Poaceae</taxon>
        <taxon>PACMAD clade</taxon>
        <taxon>Panicoideae</taxon>
        <taxon>Andropogonodae</taxon>
        <taxon>Andropogoneae</taxon>
        <taxon>Tripsacinae</taxon>
        <taxon>Zea</taxon>
    </lineage>
</organism>
<feature type="region of interest" description="Disordered" evidence="1">
    <location>
        <begin position="99"/>
        <end position="136"/>
    </location>
</feature>
<proteinExistence type="predicted"/>
<reference evidence="3" key="4">
    <citation type="submission" date="2021-05" db="UniProtKB">
        <authorList>
            <consortium name="EnsemblPlants"/>
        </authorList>
    </citation>
    <scope>IDENTIFICATION</scope>
    <source>
        <strain evidence="3">cv. B73</strain>
    </source>
</reference>
<feature type="compositionally biased region" description="Polar residues" evidence="1">
    <location>
        <begin position="220"/>
        <end position="233"/>
    </location>
</feature>
<reference evidence="2" key="2">
    <citation type="submission" date="2015-12" db="EMBL/GenBank/DDBJ databases">
        <title>Update maize B73 reference genome by single molecule sequencing technologies.</title>
        <authorList>
            <consortium name="Maize Genome Sequencing Project"/>
            <person name="Ware D."/>
        </authorList>
    </citation>
    <scope>NUCLEOTIDE SEQUENCE</scope>
    <source>
        <tissue evidence="2">Seedling</tissue>
    </source>
</reference>
<feature type="region of interest" description="Disordered" evidence="1">
    <location>
        <begin position="159"/>
        <end position="192"/>
    </location>
</feature>
<dbReference type="OMA" id="RMFVAHK"/>
<evidence type="ECO:0000313" key="4">
    <source>
        <dbReference type="Proteomes" id="UP000007305"/>
    </source>
</evidence>
<dbReference type="PANTHER" id="PTHR34666:SF6">
    <property type="entry name" value="OS08G0106600 PROTEIN"/>
    <property type="match status" value="1"/>
</dbReference>
<reference evidence="4" key="1">
    <citation type="journal article" date="2009" name="Science">
        <title>The B73 maize genome: complexity, diversity, and dynamics.</title>
        <authorList>
            <person name="Schnable P.S."/>
            <person name="Ware D."/>
            <person name="Fulton R.S."/>
            <person name="Stein J.C."/>
            <person name="Wei F."/>
            <person name="Pasternak S."/>
            <person name="Liang C."/>
            <person name="Zhang J."/>
            <person name="Fulton L."/>
            <person name="Graves T.A."/>
            <person name="Minx P."/>
            <person name="Reily A.D."/>
            <person name="Courtney L."/>
            <person name="Kruchowski S.S."/>
            <person name="Tomlinson C."/>
            <person name="Strong C."/>
            <person name="Delehaunty K."/>
            <person name="Fronick C."/>
            <person name="Courtney B."/>
            <person name="Rock S.M."/>
            <person name="Belter E."/>
            <person name="Du F."/>
            <person name="Kim K."/>
            <person name="Abbott R.M."/>
            <person name="Cotton M."/>
            <person name="Levy A."/>
            <person name="Marchetto P."/>
            <person name="Ochoa K."/>
            <person name="Jackson S.M."/>
            <person name="Gillam B."/>
            <person name="Chen W."/>
            <person name="Yan L."/>
            <person name="Higginbotham J."/>
            <person name="Cardenas M."/>
            <person name="Waligorski J."/>
            <person name="Applebaum E."/>
            <person name="Phelps L."/>
            <person name="Falcone J."/>
            <person name="Kanchi K."/>
            <person name="Thane T."/>
            <person name="Scimone A."/>
            <person name="Thane N."/>
            <person name="Henke J."/>
            <person name="Wang T."/>
            <person name="Ruppert J."/>
            <person name="Shah N."/>
            <person name="Rotter K."/>
            <person name="Hodges J."/>
            <person name="Ingenthron E."/>
            <person name="Cordes M."/>
            <person name="Kohlberg S."/>
            <person name="Sgro J."/>
            <person name="Delgado B."/>
            <person name="Mead K."/>
            <person name="Chinwalla A."/>
            <person name="Leonard S."/>
            <person name="Crouse K."/>
            <person name="Collura K."/>
            <person name="Kudrna D."/>
            <person name="Currie J."/>
            <person name="He R."/>
            <person name="Angelova A."/>
            <person name="Rajasekar S."/>
            <person name="Mueller T."/>
            <person name="Lomeli R."/>
            <person name="Scara G."/>
            <person name="Ko A."/>
            <person name="Delaney K."/>
            <person name="Wissotski M."/>
            <person name="Lopez G."/>
            <person name="Campos D."/>
            <person name="Braidotti M."/>
            <person name="Ashley E."/>
            <person name="Golser W."/>
            <person name="Kim H."/>
            <person name="Lee S."/>
            <person name="Lin J."/>
            <person name="Dujmic Z."/>
            <person name="Kim W."/>
            <person name="Talag J."/>
            <person name="Zuccolo A."/>
            <person name="Fan C."/>
            <person name="Sebastian A."/>
            <person name="Kramer M."/>
            <person name="Spiegel L."/>
            <person name="Nascimento L."/>
            <person name="Zutavern T."/>
            <person name="Miller B."/>
            <person name="Ambroise C."/>
            <person name="Muller S."/>
            <person name="Spooner W."/>
            <person name="Narechania A."/>
            <person name="Ren L."/>
            <person name="Wei S."/>
            <person name="Kumari S."/>
            <person name="Faga B."/>
            <person name="Levy M.J."/>
            <person name="McMahan L."/>
            <person name="Van Buren P."/>
            <person name="Vaughn M.W."/>
            <person name="Ying K."/>
            <person name="Yeh C.-T."/>
            <person name="Emrich S.J."/>
            <person name="Jia Y."/>
            <person name="Kalyanaraman A."/>
            <person name="Hsia A.-P."/>
            <person name="Barbazuk W.B."/>
            <person name="Baucom R.S."/>
            <person name="Brutnell T.P."/>
            <person name="Carpita N.C."/>
            <person name="Chaparro C."/>
            <person name="Chia J.-M."/>
            <person name="Deragon J.-M."/>
            <person name="Estill J.C."/>
            <person name="Fu Y."/>
            <person name="Jeddeloh J.A."/>
            <person name="Han Y."/>
            <person name="Lee H."/>
            <person name="Li P."/>
            <person name="Lisch D.R."/>
            <person name="Liu S."/>
            <person name="Liu Z."/>
            <person name="Nagel D.H."/>
            <person name="McCann M.C."/>
            <person name="SanMiguel P."/>
            <person name="Myers A.M."/>
            <person name="Nettleton D."/>
            <person name="Nguyen J."/>
            <person name="Penning B.W."/>
            <person name="Ponnala L."/>
            <person name="Schneider K.L."/>
            <person name="Schwartz D.C."/>
            <person name="Sharma A."/>
            <person name="Soderlund C."/>
            <person name="Springer N.M."/>
            <person name="Sun Q."/>
            <person name="Wang H."/>
            <person name="Waterman M."/>
            <person name="Westerman R."/>
            <person name="Wolfgruber T.K."/>
            <person name="Yang L."/>
            <person name="Yu Y."/>
            <person name="Zhang L."/>
            <person name="Zhou S."/>
            <person name="Zhu Q."/>
            <person name="Bennetzen J.L."/>
            <person name="Dawe R.K."/>
            <person name="Jiang J."/>
            <person name="Jiang N."/>
            <person name="Presting G.G."/>
            <person name="Wessler S.R."/>
            <person name="Aluru S."/>
            <person name="Martienssen R.A."/>
            <person name="Clifton S.W."/>
            <person name="McCombie W.R."/>
            <person name="Wing R.A."/>
            <person name="Wilson R.K."/>
        </authorList>
    </citation>
    <scope>NUCLEOTIDE SEQUENCE [LARGE SCALE GENOMIC DNA]</scope>
    <source>
        <strain evidence="4">cv. B73</strain>
    </source>
</reference>
<dbReference type="FunCoup" id="A0A1D6LDD9">
    <property type="interactions" value="1112"/>
</dbReference>
<dbReference type="Gramene" id="Zm00001eb260070_T001">
    <property type="protein sequence ID" value="Zm00001eb260070_P001"/>
    <property type="gene ID" value="Zm00001eb260070"/>
</dbReference>
<evidence type="ECO:0000313" key="3">
    <source>
        <dbReference type="EnsemblPlants" id="Zm00001eb260070_P001"/>
    </source>
</evidence>
<feature type="region of interest" description="Disordered" evidence="1">
    <location>
        <begin position="1"/>
        <end position="26"/>
    </location>
</feature>
<dbReference type="ExpressionAtlas" id="A0A1D6LDD9">
    <property type="expression patterns" value="baseline and differential"/>
</dbReference>
<sequence length="233" mass="25035">MAVPPRASTPEEEPEDGEFTFPTPPPPLLGVGARCKDLFLHPAPASASACSSPPVWLLSSSSSPIRRSFSAADCAASPWRDRRALLARLRDGGRSPALSDYAGGFCEEGGEEDEERMDSLWEDLNDDDDDDDDAAAARGEDIFFGRSIDVSRRRSVAANAAEEAGRVGKDKDRISGGSAVLGASRSSRRRPPGLVAMMRGLRRMFVAHKAKSRVHRDEQSTASASAYSLSRKG</sequence>
<dbReference type="Proteomes" id="UP000007305">
    <property type="component" value="Chromosome 6"/>
</dbReference>
<dbReference type="EnsemblPlants" id="Zm00001eb260070_T001">
    <property type="protein sequence ID" value="Zm00001eb260070_P001"/>
    <property type="gene ID" value="Zm00001eb260070"/>
</dbReference>
<dbReference type="PaxDb" id="4577-GRMZM2G004375_P01"/>
<dbReference type="PANTHER" id="PTHR34666">
    <property type="entry name" value="EXPRESSED PROTEIN"/>
    <property type="match status" value="1"/>
</dbReference>
<dbReference type="eggNOG" id="ENOG502SY8V">
    <property type="taxonomic scope" value="Eukaryota"/>
</dbReference>